<name>A0AA52EK00_9PROT</name>
<dbReference type="RefSeq" id="WP_310799792.1">
    <property type="nucleotide sequence ID" value="NZ_CP123872.1"/>
</dbReference>
<dbReference type="GO" id="GO:0009401">
    <property type="term" value="P:phosphoenolpyruvate-dependent sugar phosphotransferase system"/>
    <property type="evidence" value="ECO:0007669"/>
    <property type="project" value="UniProtKB-KW"/>
</dbReference>
<keyword evidence="7" id="KW-1185">Reference proteome</keyword>
<reference evidence="6" key="1">
    <citation type="submission" date="2023-04" db="EMBL/GenBank/DDBJ databases">
        <title>Complete genome sequence of Temperatibacter marinus.</title>
        <authorList>
            <person name="Rong J.-C."/>
            <person name="Yi M.-L."/>
            <person name="Zhao Q."/>
        </authorList>
    </citation>
    <scope>NUCLEOTIDE SEQUENCE</scope>
    <source>
        <strain evidence="6">NBRC 110045</strain>
    </source>
</reference>
<dbReference type="NCBIfam" id="TIGR01003">
    <property type="entry name" value="PTS_HPr_family"/>
    <property type="match status" value="1"/>
</dbReference>
<keyword evidence="3" id="KW-0963">Cytoplasm</keyword>
<dbReference type="EMBL" id="CP123872">
    <property type="protein sequence ID" value="WND03927.1"/>
    <property type="molecule type" value="Genomic_DNA"/>
</dbReference>
<dbReference type="InterPro" id="IPR002114">
    <property type="entry name" value="PTS_HPr_Ser_P_site"/>
</dbReference>
<dbReference type="PROSITE" id="PS00589">
    <property type="entry name" value="PTS_HPR_SER"/>
    <property type="match status" value="1"/>
</dbReference>
<dbReference type="Gene3D" id="3.30.1340.10">
    <property type="entry name" value="HPr-like"/>
    <property type="match status" value="1"/>
</dbReference>
<dbReference type="Proteomes" id="UP001268683">
    <property type="component" value="Chromosome"/>
</dbReference>
<evidence type="ECO:0000259" key="5">
    <source>
        <dbReference type="PROSITE" id="PS51350"/>
    </source>
</evidence>
<comment type="similarity">
    <text evidence="2">Belongs to the HPr family.</text>
</comment>
<dbReference type="PROSITE" id="PS00369">
    <property type="entry name" value="PTS_HPR_HIS"/>
    <property type="match status" value="1"/>
</dbReference>
<dbReference type="InterPro" id="IPR000032">
    <property type="entry name" value="HPr-like"/>
</dbReference>
<evidence type="ECO:0000256" key="2">
    <source>
        <dbReference type="ARBA" id="ARBA00010736"/>
    </source>
</evidence>
<evidence type="ECO:0000313" key="7">
    <source>
        <dbReference type="Proteomes" id="UP001268683"/>
    </source>
</evidence>
<comment type="subcellular location">
    <subcellularLocation>
        <location evidence="1">Cytoplasm</location>
    </subcellularLocation>
</comment>
<dbReference type="CDD" id="cd00367">
    <property type="entry name" value="PTS-HPr_like"/>
    <property type="match status" value="1"/>
</dbReference>
<dbReference type="PANTHER" id="PTHR33705">
    <property type="entry name" value="PHOSPHOCARRIER PROTEIN HPR"/>
    <property type="match status" value="1"/>
</dbReference>
<gene>
    <name evidence="6" type="ORF">QGN29_06015</name>
</gene>
<accession>A0AA52EK00</accession>
<dbReference type="Pfam" id="PF00381">
    <property type="entry name" value="PTS-HPr"/>
    <property type="match status" value="1"/>
</dbReference>
<evidence type="ECO:0000256" key="3">
    <source>
        <dbReference type="ARBA" id="ARBA00022490"/>
    </source>
</evidence>
<dbReference type="PANTHER" id="PTHR33705:SF2">
    <property type="entry name" value="PHOSPHOCARRIER PROTEIN NPR"/>
    <property type="match status" value="1"/>
</dbReference>
<dbReference type="InterPro" id="IPR001020">
    <property type="entry name" value="PTS_HPr_His_P_site"/>
</dbReference>
<dbReference type="GO" id="GO:0005737">
    <property type="term" value="C:cytoplasm"/>
    <property type="evidence" value="ECO:0007669"/>
    <property type="project" value="UniProtKB-SubCell"/>
</dbReference>
<dbReference type="InterPro" id="IPR050399">
    <property type="entry name" value="HPr"/>
</dbReference>
<keyword evidence="4" id="KW-0598">Phosphotransferase system</keyword>
<dbReference type="AlphaFoldDB" id="A0AA52EK00"/>
<dbReference type="SUPFAM" id="SSF55594">
    <property type="entry name" value="HPr-like"/>
    <property type="match status" value="1"/>
</dbReference>
<dbReference type="KEGG" id="tmk:QGN29_06015"/>
<protein>
    <submittedName>
        <fullName evidence="6">HPr family phosphocarrier protein</fullName>
    </submittedName>
</protein>
<dbReference type="PROSITE" id="PS51350">
    <property type="entry name" value="PTS_HPR_DOM"/>
    <property type="match status" value="1"/>
</dbReference>
<evidence type="ECO:0000256" key="1">
    <source>
        <dbReference type="ARBA" id="ARBA00004496"/>
    </source>
</evidence>
<evidence type="ECO:0000313" key="6">
    <source>
        <dbReference type="EMBL" id="WND03927.1"/>
    </source>
</evidence>
<feature type="domain" description="HPr" evidence="5">
    <location>
        <begin position="1"/>
        <end position="88"/>
    </location>
</feature>
<dbReference type="InterPro" id="IPR035895">
    <property type="entry name" value="HPr-like_sf"/>
</dbReference>
<dbReference type="PRINTS" id="PR00107">
    <property type="entry name" value="PHOSPHOCPHPR"/>
</dbReference>
<organism evidence="6 7">
    <name type="scientific">Temperatibacter marinus</name>
    <dbReference type="NCBI Taxonomy" id="1456591"/>
    <lineage>
        <taxon>Bacteria</taxon>
        <taxon>Pseudomonadati</taxon>
        <taxon>Pseudomonadota</taxon>
        <taxon>Alphaproteobacteria</taxon>
        <taxon>Kordiimonadales</taxon>
        <taxon>Temperatibacteraceae</taxon>
        <taxon>Temperatibacter</taxon>
    </lineage>
</organism>
<proteinExistence type="inferred from homology"/>
<sequence>MISLTATLLNRRGLHARASAKFVRLVEDCDLSVEVTKGATTVNGKSIMGLLMLGAAQGDSITLSLSGPEEESLSQALKALIEDKFGESE</sequence>
<evidence type="ECO:0000256" key="4">
    <source>
        <dbReference type="ARBA" id="ARBA00022683"/>
    </source>
</evidence>